<dbReference type="Proteomes" id="UP000484547">
    <property type="component" value="Unassembled WGS sequence"/>
</dbReference>
<reference evidence="11" key="1">
    <citation type="submission" date="2012-11" db="EMBL/GenBank/DDBJ databases">
        <title>Dependencies among metagenomic species, viruses, plasmids and units of genetic variation.</title>
        <authorList>
            <person name="Nielsen H.B."/>
            <person name="Almeida M."/>
            <person name="Juncker A.S."/>
            <person name="Rasmussen S."/>
            <person name="Li J."/>
            <person name="Sunagawa S."/>
            <person name="Plichta D."/>
            <person name="Gautier L."/>
            <person name="Le Chatelier E."/>
            <person name="Peletier E."/>
            <person name="Bonde I."/>
            <person name="Nielsen T."/>
            <person name="Manichanh C."/>
            <person name="Arumugam M."/>
            <person name="Batto J."/>
            <person name="Santos M.B.Q.D."/>
            <person name="Blom N."/>
            <person name="Borruel N."/>
            <person name="Burgdorf K.S."/>
            <person name="Boumezbeur F."/>
            <person name="Casellas F."/>
            <person name="Dore J."/>
            <person name="Guarner F."/>
            <person name="Hansen T."/>
            <person name="Hildebrand F."/>
            <person name="Kaas R.S."/>
            <person name="Kennedy S."/>
            <person name="Kristiansen K."/>
            <person name="Kultima J.R."/>
            <person name="Leonard P."/>
            <person name="Levenez F."/>
            <person name="Lund O."/>
            <person name="Moumen B."/>
            <person name="Le Paslier D."/>
            <person name="Pons N."/>
            <person name="Pedersen O."/>
            <person name="Prifti E."/>
            <person name="Qin J."/>
            <person name="Raes J."/>
            <person name="Tap J."/>
            <person name="Tims S."/>
            <person name="Ussery D.W."/>
            <person name="Yamada T."/>
            <person name="MetaHit consortium"/>
            <person name="Renault P."/>
            <person name="Sicheritz-Ponten T."/>
            <person name="Bork P."/>
            <person name="Wang J."/>
            <person name="Brunak S."/>
            <person name="Ehrlich S.D."/>
        </authorList>
    </citation>
    <scope>NUCLEOTIDE SEQUENCE [LARGE SCALE GENOMIC DNA]</scope>
</reference>
<dbReference type="Proteomes" id="UP000443070">
    <property type="component" value="Unassembled WGS sequence"/>
</dbReference>
<evidence type="ECO:0000256" key="8">
    <source>
        <dbReference type="ARBA" id="ARBA00023239"/>
    </source>
</evidence>
<evidence type="ECO:0000256" key="10">
    <source>
        <dbReference type="ARBA" id="ARBA00023317"/>
    </source>
</evidence>
<dbReference type="InterPro" id="IPR016067">
    <property type="entry name" value="S-AdoMet_deCO2ase_core"/>
</dbReference>
<keyword evidence="14" id="KW-1185">Reference proteome</keyword>
<dbReference type="SUPFAM" id="SSF56276">
    <property type="entry name" value="S-adenosylmethionine decarboxylase"/>
    <property type="match status" value="1"/>
</dbReference>
<dbReference type="GO" id="GO:0004014">
    <property type="term" value="F:adenosylmethionine decarboxylase activity"/>
    <property type="evidence" value="ECO:0007669"/>
    <property type="project" value="InterPro"/>
</dbReference>
<dbReference type="GO" id="GO:0008295">
    <property type="term" value="P:spermidine biosynthetic process"/>
    <property type="evidence" value="ECO:0007669"/>
    <property type="project" value="UniProtKB-KW"/>
</dbReference>
<accession>R6IKV9</accession>
<protein>
    <submittedName>
        <fullName evidence="12">S-adenosylmethionine decarboxylase-like protein</fullName>
    </submittedName>
</protein>
<sequence length="153" mass="17305">MKSIGTQIAIDMYNCSDLLLSDASGVQATIQSAAADFAMQPRETYINCEEGINEYSVFSHCKQGHVTLHLYPDLGFVTIDVFTCFKDADPDGLARFLRNYFDPDKSKITYLDRGDFGSESDMKPRRKSNIKTIRRARTIGNKLSKLMMKPRSM</sequence>
<evidence type="ECO:0000256" key="3">
    <source>
        <dbReference type="ARBA" id="ARBA00022793"/>
    </source>
</evidence>
<evidence type="ECO:0000256" key="7">
    <source>
        <dbReference type="ARBA" id="ARBA00023145"/>
    </source>
</evidence>
<evidence type="ECO:0000313" key="11">
    <source>
        <dbReference type="EMBL" id="CDB45996.1"/>
    </source>
</evidence>
<keyword evidence="10" id="KW-0670">Pyruvate</keyword>
<evidence type="ECO:0000313" key="14">
    <source>
        <dbReference type="Proteomes" id="UP000443070"/>
    </source>
</evidence>
<keyword evidence="6" id="KW-0620">Polyamine biosynthesis</keyword>
<dbReference type="GO" id="GO:0005829">
    <property type="term" value="C:cytosol"/>
    <property type="evidence" value="ECO:0007669"/>
    <property type="project" value="TreeGrafter"/>
</dbReference>
<dbReference type="OrthoDB" id="9793120at2"/>
<dbReference type="Pfam" id="PF02675">
    <property type="entry name" value="AdoMet_dc"/>
    <property type="match status" value="1"/>
</dbReference>
<comment type="caution">
    <text evidence="11">The sequence shown here is derived from an EMBL/GenBank/DDBJ whole genome shotgun (WGS) entry which is preliminary data.</text>
</comment>
<organism evidence="11">
    <name type="scientific">Phascolarctobacterium faecium</name>
    <dbReference type="NCBI Taxonomy" id="33025"/>
    <lineage>
        <taxon>Bacteria</taxon>
        <taxon>Bacillati</taxon>
        <taxon>Bacillota</taxon>
        <taxon>Negativicutes</taxon>
        <taxon>Acidaminococcales</taxon>
        <taxon>Acidaminococcaceae</taxon>
        <taxon>Phascolarctobacterium</taxon>
    </lineage>
</organism>
<gene>
    <name evidence="11" type="ORF">BN533_01069</name>
    <name evidence="12" type="ORF">GMD11_08980</name>
    <name evidence="13" type="ORF">GMD18_08635</name>
</gene>
<dbReference type="PANTHER" id="PTHR33866:SF2">
    <property type="entry name" value="S-ADENOSYLMETHIONINE DECARBOXYLASE PROENZYME"/>
    <property type="match status" value="1"/>
</dbReference>
<dbReference type="PANTHER" id="PTHR33866">
    <property type="entry name" value="S-ADENOSYLMETHIONINE DECARBOXYLASE PROENZYME"/>
    <property type="match status" value="1"/>
</dbReference>
<keyword evidence="9" id="KW-0704">Schiff base</keyword>
<dbReference type="EMBL" id="CBDS010000069">
    <property type="protein sequence ID" value="CDB45996.1"/>
    <property type="molecule type" value="Genomic_DNA"/>
</dbReference>
<evidence type="ECO:0000256" key="2">
    <source>
        <dbReference type="ARBA" id="ARBA00022691"/>
    </source>
</evidence>
<keyword evidence="8" id="KW-0456">Lyase</keyword>
<evidence type="ECO:0000256" key="6">
    <source>
        <dbReference type="ARBA" id="ARBA00023115"/>
    </source>
</evidence>
<evidence type="ECO:0000256" key="9">
    <source>
        <dbReference type="ARBA" id="ARBA00023270"/>
    </source>
</evidence>
<reference evidence="14 15" key="2">
    <citation type="journal article" date="2019" name="Nat. Med.">
        <title>A library of human gut bacterial isolates paired with longitudinal multiomics data enables mechanistic microbiome research.</title>
        <authorList>
            <person name="Poyet M."/>
            <person name="Groussin M."/>
            <person name="Gibbons S.M."/>
            <person name="Avila-Pacheco J."/>
            <person name="Jiang X."/>
            <person name="Kearney S.M."/>
            <person name="Perrotta A.R."/>
            <person name="Berdy B."/>
            <person name="Zhao S."/>
            <person name="Lieberman T.D."/>
            <person name="Swanson P.K."/>
            <person name="Smith M."/>
            <person name="Roesemann S."/>
            <person name="Alexander J.E."/>
            <person name="Rich S.A."/>
            <person name="Livny J."/>
            <person name="Vlamakis H."/>
            <person name="Clish C."/>
            <person name="Bullock K."/>
            <person name="Deik A."/>
            <person name="Scott J."/>
            <person name="Pierce K.A."/>
            <person name="Xavier R.J."/>
            <person name="Alm E.J."/>
        </authorList>
    </citation>
    <scope>NUCLEOTIDE SEQUENCE [LARGE SCALE GENOMIC DNA]</scope>
    <source>
        <strain evidence="12 15">BIOML-A13</strain>
        <strain evidence="13 14">BIOML-A3</strain>
    </source>
</reference>
<evidence type="ECO:0000313" key="12">
    <source>
        <dbReference type="EMBL" id="MTT76397.1"/>
    </source>
</evidence>
<evidence type="ECO:0000256" key="5">
    <source>
        <dbReference type="ARBA" id="ARBA00023066"/>
    </source>
</evidence>
<accession>A0A3G9H9G6</accession>
<evidence type="ECO:0000313" key="15">
    <source>
        <dbReference type="Proteomes" id="UP000484547"/>
    </source>
</evidence>
<dbReference type="EMBL" id="WNBM01000007">
    <property type="protein sequence ID" value="MTT76397.1"/>
    <property type="molecule type" value="Genomic_DNA"/>
</dbReference>
<dbReference type="InterPro" id="IPR003826">
    <property type="entry name" value="AdoMetDC_fam_prok"/>
</dbReference>
<proteinExistence type="predicted"/>
<keyword evidence="4" id="KW-0068">Autocatalytic cleavage</keyword>
<evidence type="ECO:0000313" key="13">
    <source>
        <dbReference type="EMBL" id="MTU04461.1"/>
    </source>
</evidence>
<dbReference type="AlphaFoldDB" id="A0A3G9H9G6"/>
<dbReference type="GeneID" id="49407804"/>
<dbReference type="RefSeq" id="WP_021717971.1">
    <property type="nucleotide sequence ID" value="NZ_AP019004.1"/>
</dbReference>
<name>A0A3G9H9G6_9FIRM</name>
<keyword evidence="5" id="KW-0745">Spermidine biosynthesis</keyword>
<evidence type="ECO:0000256" key="4">
    <source>
        <dbReference type="ARBA" id="ARBA00022813"/>
    </source>
</evidence>
<comment type="cofactor">
    <cofactor evidence="1">
        <name>pyruvate</name>
        <dbReference type="ChEBI" id="CHEBI:15361"/>
    </cofactor>
</comment>
<keyword evidence="2" id="KW-0949">S-adenosyl-L-methionine</keyword>
<dbReference type="EMBL" id="WNBW01000007">
    <property type="protein sequence ID" value="MTU04461.1"/>
    <property type="molecule type" value="Genomic_DNA"/>
</dbReference>
<evidence type="ECO:0000256" key="1">
    <source>
        <dbReference type="ARBA" id="ARBA00001928"/>
    </source>
</evidence>
<keyword evidence="3" id="KW-0210">Decarboxylase</keyword>
<dbReference type="Gene3D" id="3.60.90.10">
    <property type="entry name" value="S-adenosylmethionine decarboxylase"/>
    <property type="match status" value="1"/>
</dbReference>
<keyword evidence="7" id="KW-0865">Zymogen</keyword>